<keyword evidence="9 18" id="KW-0630">Potassium</keyword>
<dbReference type="GO" id="GO:0046872">
    <property type="term" value="F:metal ion binding"/>
    <property type="evidence" value="ECO:0007669"/>
    <property type="project" value="UniProtKB-UniRule"/>
</dbReference>
<dbReference type="FunFam" id="3.40.50.10260:FF:000003">
    <property type="entry name" value="Multifunctional fusion protein"/>
    <property type="match status" value="1"/>
</dbReference>
<dbReference type="PROSITE" id="PS51385">
    <property type="entry name" value="YJEF_N"/>
    <property type="match status" value="1"/>
</dbReference>
<evidence type="ECO:0000256" key="3">
    <source>
        <dbReference type="ARBA" id="ARBA00006001"/>
    </source>
</evidence>
<comment type="catalytic activity">
    <reaction evidence="1 18 19">
        <text>(6R)-NADHX = (6S)-NADHX</text>
        <dbReference type="Rhea" id="RHEA:32215"/>
        <dbReference type="ChEBI" id="CHEBI:64074"/>
        <dbReference type="ChEBI" id="CHEBI:64075"/>
        <dbReference type="EC" id="5.1.99.6"/>
    </reaction>
</comment>
<dbReference type="NCBIfam" id="TIGR00196">
    <property type="entry name" value="yjeF_cterm"/>
    <property type="match status" value="1"/>
</dbReference>
<reference evidence="22 23" key="1">
    <citation type="submission" date="2005-10" db="EMBL/GenBank/DDBJ databases">
        <title>Complete sequence of Geobacter metallireducens GS-15.</title>
        <authorList>
            <consortium name="US DOE Joint Genome Institute"/>
            <person name="Copeland A."/>
            <person name="Lucas S."/>
            <person name="Lapidus A."/>
            <person name="Barry K."/>
            <person name="Detter J.C."/>
            <person name="Glavina T."/>
            <person name="Hammon N."/>
            <person name="Israni S."/>
            <person name="Pitluck S."/>
            <person name="Di Bartolo G."/>
            <person name="Chain P."/>
            <person name="Schmutz J."/>
            <person name="Larimer F."/>
            <person name="Land M."/>
            <person name="Kyrpides N."/>
            <person name="Ivanova N."/>
            <person name="Richardson P."/>
        </authorList>
    </citation>
    <scope>NUCLEOTIDE SEQUENCE [LARGE SCALE GENOMIC DNA]</scope>
    <source>
        <strain evidence="23">ATCC 53774 / DSM 7210 / GS-15</strain>
    </source>
</reference>
<comment type="similarity">
    <text evidence="4 19">In the C-terminal section; belongs to the NnrD/CARKD family.</text>
</comment>
<dbReference type="eggNOG" id="COG0063">
    <property type="taxonomic scope" value="Bacteria"/>
</dbReference>
<feature type="binding site" evidence="18">
    <location>
        <position position="60"/>
    </location>
    <ligand>
        <name>K(+)</name>
        <dbReference type="ChEBI" id="CHEBI:29103"/>
    </ligand>
</feature>
<dbReference type="EMBL" id="CP000148">
    <property type="protein sequence ID" value="ABB32112.1"/>
    <property type="molecule type" value="Genomic_DNA"/>
</dbReference>
<protein>
    <recommendedName>
        <fullName evidence="19">Bifunctional NAD(P)H-hydrate repair enzyme</fullName>
    </recommendedName>
    <alternativeName>
        <fullName evidence="19">Nicotinamide nucleotide repair protein</fullName>
    </alternativeName>
    <domain>
        <recommendedName>
            <fullName evidence="19">ADP-dependent (S)-NAD(P)H-hydrate dehydratase</fullName>
            <ecNumber evidence="19">4.2.1.136</ecNumber>
        </recommendedName>
        <alternativeName>
            <fullName evidence="19">ADP-dependent NAD(P)HX dehydratase</fullName>
        </alternativeName>
    </domain>
    <domain>
        <recommendedName>
            <fullName evidence="19">NAD(P)H-hydrate epimerase</fullName>
            <ecNumber evidence="19">5.1.99.6</ecNumber>
        </recommendedName>
    </domain>
</protein>
<comment type="function">
    <text evidence="18">Catalyzes the epimerization of the S- and R-forms of NAD(P)HX, a damaged form of NAD(P)H that is a result of enzymatic or heat-dependent hydration. This is a prerequisite for the S-specific NAD(P)H-hydrate dehydratase to allow the repair of both epimers of NAD(P)HX.</text>
</comment>
<dbReference type="PROSITE" id="PS01050">
    <property type="entry name" value="YJEF_C_2"/>
    <property type="match status" value="1"/>
</dbReference>
<dbReference type="InterPro" id="IPR017953">
    <property type="entry name" value="Carbohydrate_kinase_pred_CS"/>
</dbReference>
<keyword evidence="11 18" id="KW-0413">Isomerase</keyword>
<dbReference type="PIRSF" id="PIRSF017184">
    <property type="entry name" value="Nnr"/>
    <property type="match status" value="1"/>
</dbReference>
<dbReference type="InterPro" id="IPR004443">
    <property type="entry name" value="YjeF_N_dom"/>
</dbReference>
<sequence>MKVVTGETMQRMDRRSIEEFGIPGIDLMENAGQGCAAAIIERFGPAAGRMVLVVAGKGNNGGDGYVIARLLQQEGWEVQTVVLALREEIAGDAKVNLDRLDPETVMFSPPPAGLAPFAPHLERASVIVDALFGTGLKSEVQGSFAEAINLLNAAGKPVVAVDIPSGIDAGTGRTLGVAVKADVTVTFALAKLGHVLYPGAELCGDLRVVDIGIPLQVAADAEGYDFVDHGTACRLVRPRDRRAHKGSFGHCLVVAGSTGKTGAAAMAANSAVRAGSGLVTLAVPERLNAILEMKTTEAMTLPLPDGGAGRLVQDSAPALLEAIGGKSAVALGPGISWHLDTARLIRHLVTKIETPLVIDADGLNALSEDPAILQRKRSNCIVLTPHPGEMARLTGTSTAIIEADRIAAAREFAEQNGVYMILKGARTVIAAPDGRVAINGSGNPGMASGGMGDVLTGILASLLGQGYEPFDACRLGVFIHGHAADLVAADKGEIGMSAVDVQERLPWAFKTLTL</sequence>
<evidence type="ECO:0000259" key="20">
    <source>
        <dbReference type="PROSITE" id="PS51383"/>
    </source>
</evidence>
<evidence type="ECO:0000256" key="2">
    <source>
        <dbReference type="ARBA" id="ARBA00000909"/>
    </source>
</evidence>
<keyword evidence="10 17" id="KW-0520">NAD</keyword>
<keyword evidence="6 17" id="KW-0547">Nucleotide-binding</keyword>
<evidence type="ECO:0000256" key="5">
    <source>
        <dbReference type="ARBA" id="ARBA00022723"/>
    </source>
</evidence>
<dbReference type="GO" id="GO:0005524">
    <property type="term" value="F:ATP binding"/>
    <property type="evidence" value="ECO:0007669"/>
    <property type="project" value="UniProtKB-UniRule"/>
</dbReference>
<dbReference type="STRING" id="269799.Gmet_1883"/>
<dbReference type="KEGG" id="gme:Gmet_1883"/>
<comment type="caution">
    <text evidence="18">Lacks conserved residue(s) required for the propagation of feature annotation.</text>
</comment>
<feature type="binding site" evidence="17">
    <location>
        <position position="452"/>
    </location>
    <ligand>
        <name>AMP</name>
        <dbReference type="ChEBI" id="CHEBI:456215"/>
    </ligand>
</feature>
<dbReference type="GO" id="GO:0052856">
    <property type="term" value="F:NAD(P)HX epimerase activity"/>
    <property type="evidence" value="ECO:0007669"/>
    <property type="project" value="UniProtKB-UniRule"/>
</dbReference>
<feature type="binding site" evidence="18">
    <location>
        <position position="165"/>
    </location>
    <ligand>
        <name>K(+)</name>
        <dbReference type="ChEBI" id="CHEBI:29103"/>
    </ligand>
</feature>
<comment type="similarity">
    <text evidence="3 19">In the N-terminal section; belongs to the NnrE/AIBP family.</text>
</comment>
<evidence type="ECO:0000259" key="21">
    <source>
        <dbReference type="PROSITE" id="PS51385"/>
    </source>
</evidence>
<dbReference type="Pfam" id="PF03853">
    <property type="entry name" value="YjeF_N"/>
    <property type="match status" value="1"/>
</dbReference>
<dbReference type="InterPro" id="IPR030677">
    <property type="entry name" value="Nnr"/>
</dbReference>
<keyword evidence="7 17" id="KW-0067">ATP-binding</keyword>
<evidence type="ECO:0000256" key="4">
    <source>
        <dbReference type="ARBA" id="ARBA00009524"/>
    </source>
</evidence>
<comment type="subunit">
    <text evidence="17">Homotetramer.</text>
</comment>
<dbReference type="PANTHER" id="PTHR12592">
    <property type="entry name" value="ATP-DEPENDENT (S)-NAD(P)H-HYDRATE DEHYDRATASE FAMILY MEMBER"/>
    <property type="match status" value="1"/>
</dbReference>
<evidence type="ECO:0000256" key="10">
    <source>
        <dbReference type="ARBA" id="ARBA00023027"/>
    </source>
</evidence>
<comment type="similarity">
    <text evidence="17">Belongs to the NnrD/CARKD family.</text>
</comment>
<comment type="similarity">
    <text evidence="18">Belongs to the NnrE/AIBP family.</text>
</comment>
<dbReference type="HAMAP" id="MF_01965">
    <property type="entry name" value="NADHX_dehydratase"/>
    <property type="match status" value="1"/>
</dbReference>
<keyword evidence="13" id="KW-0511">Multifunctional enzyme</keyword>
<keyword evidence="8 17" id="KW-0521">NADP</keyword>
<evidence type="ECO:0000256" key="14">
    <source>
        <dbReference type="ARBA" id="ARBA00025153"/>
    </source>
</evidence>
<dbReference type="Pfam" id="PF01256">
    <property type="entry name" value="Carb_kinase"/>
    <property type="match status" value="1"/>
</dbReference>
<dbReference type="EC" id="5.1.99.6" evidence="19"/>
<comment type="cofactor">
    <cofactor evidence="17">
        <name>Mg(2+)</name>
        <dbReference type="ChEBI" id="CHEBI:18420"/>
    </cofactor>
</comment>
<name>Q39UG2_GEOMG</name>
<keyword evidence="12 17" id="KW-0456">Lyase</keyword>
<feature type="binding site" evidence="17">
    <location>
        <position position="263"/>
    </location>
    <ligand>
        <name>(6S)-NADPHX</name>
        <dbReference type="ChEBI" id="CHEBI:64076"/>
    </ligand>
</feature>
<dbReference type="GO" id="GO:0110051">
    <property type="term" value="P:metabolite repair"/>
    <property type="evidence" value="ECO:0007669"/>
    <property type="project" value="TreeGrafter"/>
</dbReference>
<dbReference type="NCBIfam" id="TIGR00197">
    <property type="entry name" value="yjeF_nterm"/>
    <property type="match status" value="1"/>
</dbReference>
<dbReference type="Gene3D" id="3.40.50.10260">
    <property type="entry name" value="YjeF N-terminal domain"/>
    <property type="match status" value="1"/>
</dbReference>
<dbReference type="InterPro" id="IPR036652">
    <property type="entry name" value="YjeF_N_dom_sf"/>
</dbReference>
<feature type="binding site" evidence="17">
    <location>
        <position position="453"/>
    </location>
    <ligand>
        <name>(6S)-NADPHX</name>
        <dbReference type="ChEBI" id="CHEBI:64076"/>
    </ligand>
</feature>
<dbReference type="PANTHER" id="PTHR12592:SF0">
    <property type="entry name" value="ATP-DEPENDENT (S)-NAD(P)H-HYDRATE DEHYDRATASE"/>
    <property type="match status" value="1"/>
</dbReference>
<dbReference type="InterPro" id="IPR000631">
    <property type="entry name" value="CARKD"/>
</dbReference>
<feature type="binding site" evidence="18">
    <location>
        <begin position="59"/>
        <end position="63"/>
    </location>
    <ligand>
        <name>(6S)-NADPHX</name>
        <dbReference type="ChEBI" id="CHEBI:64076"/>
    </ligand>
</feature>
<dbReference type="HOGENOM" id="CLU_024853_4_1_7"/>
<evidence type="ECO:0000256" key="12">
    <source>
        <dbReference type="ARBA" id="ARBA00023239"/>
    </source>
</evidence>
<comment type="catalytic activity">
    <reaction evidence="15 17 19">
        <text>(6S)-NADHX + ADP = AMP + phosphate + NADH + H(+)</text>
        <dbReference type="Rhea" id="RHEA:32223"/>
        <dbReference type="ChEBI" id="CHEBI:15378"/>
        <dbReference type="ChEBI" id="CHEBI:43474"/>
        <dbReference type="ChEBI" id="CHEBI:57945"/>
        <dbReference type="ChEBI" id="CHEBI:64074"/>
        <dbReference type="ChEBI" id="CHEBI:456215"/>
        <dbReference type="ChEBI" id="CHEBI:456216"/>
        <dbReference type="EC" id="4.2.1.136"/>
    </reaction>
</comment>
<feature type="binding site" evidence="17">
    <location>
        <position position="334"/>
    </location>
    <ligand>
        <name>(6S)-NADPHX</name>
        <dbReference type="ChEBI" id="CHEBI:64076"/>
    </ligand>
</feature>
<evidence type="ECO:0000256" key="19">
    <source>
        <dbReference type="PIRNR" id="PIRNR017184"/>
    </source>
</evidence>
<proteinExistence type="inferred from homology"/>
<evidence type="ECO:0000256" key="17">
    <source>
        <dbReference type="HAMAP-Rule" id="MF_01965"/>
    </source>
</evidence>
<dbReference type="Proteomes" id="UP000007073">
    <property type="component" value="Chromosome"/>
</dbReference>
<dbReference type="EC" id="4.2.1.136" evidence="19"/>
<comment type="catalytic activity">
    <reaction evidence="16 17 19">
        <text>(6S)-NADPHX + ADP = AMP + phosphate + NADPH + H(+)</text>
        <dbReference type="Rhea" id="RHEA:32235"/>
        <dbReference type="ChEBI" id="CHEBI:15378"/>
        <dbReference type="ChEBI" id="CHEBI:43474"/>
        <dbReference type="ChEBI" id="CHEBI:57783"/>
        <dbReference type="ChEBI" id="CHEBI:64076"/>
        <dbReference type="ChEBI" id="CHEBI:456215"/>
        <dbReference type="ChEBI" id="CHEBI:456216"/>
        <dbReference type="EC" id="4.2.1.136"/>
    </reaction>
</comment>
<keyword evidence="23" id="KW-1185">Reference proteome</keyword>
<evidence type="ECO:0000256" key="15">
    <source>
        <dbReference type="ARBA" id="ARBA00048238"/>
    </source>
</evidence>
<feature type="binding site" evidence="17">
    <location>
        <position position="386"/>
    </location>
    <ligand>
        <name>(6S)-NADPHX</name>
        <dbReference type="ChEBI" id="CHEBI:64076"/>
    </ligand>
</feature>
<feature type="domain" description="YjeF C-terminal" evidence="20">
    <location>
        <begin position="228"/>
        <end position="512"/>
    </location>
</feature>
<evidence type="ECO:0000256" key="16">
    <source>
        <dbReference type="ARBA" id="ARBA00049209"/>
    </source>
</evidence>
<dbReference type="AlphaFoldDB" id="Q39UG2"/>
<evidence type="ECO:0000256" key="1">
    <source>
        <dbReference type="ARBA" id="ARBA00000013"/>
    </source>
</evidence>
<evidence type="ECO:0000256" key="7">
    <source>
        <dbReference type="ARBA" id="ARBA00022840"/>
    </source>
</evidence>
<evidence type="ECO:0000256" key="18">
    <source>
        <dbReference type="HAMAP-Rule" id="MF_01966"/>
    </source>
</evidence>
<dbReference type="eggNOG" id="COG0062">
    <property type="taxonomic scope" value="Bacteria"/>
</dbReference>
<comment type="cofactor">
    <cofactor evidence="18 19">
        <name>K(+)</name>
        <dbReference type="ChEBI" id="CHEBI:29103"/>
    </cofactor>
    <text evidence="18 19">Binds 1 potassium ion per subunit.</text>
</comment>
<feature type="binding site" evidence="18">
    <location>
        <begin position="133"/>
        <end position="139"/>
    </location>
    <ligand>
        <name>(6S)-NADPHX</name>
        <dbReference type="ChEBI" id="CHEBI:64076"/>
    </ligand>
</feature>
<dbReference type="InterPro" id="IPR029056">
    <property type="entry name" value="Ribokinase-like"/>
</dbReference>
<dbReference type="Gene3D" id="3.40.1190.20">
    <property type="match status" value="1"/>
</dbReference>
<evidence type="ECO:0000256" key="11">
    <source>
        <dbReference type="ARBA" id="ARBA00023235"/>
    </source>
</evidence>
<comment type="function">
    <text evidence="14 19">Bifunctional enzyme that catalyzes the epimerization of the S- and R-forms of NAD(P)HX and the dehydration of the S-form of NAD(P)HX at the expense of ADP, which is converted to AMP. This allows the repair of both epimers of NAD(P)HX, a damaged form of NAD(P)H that is a result of enzymatic or heat-dependent hydration.</text>
</comment>
<dbReference type="PROSITE" id="PS51383">
    <property type="entry name" value="YJEF_C_3"/>
    <property type="match status" value="1"/>
</dbReference>
<dbReference type="GO" id="GO:0046496">
    <property type="term" value="P:nicotinamide nucleotide metabolic process"/>
    <property type="evidence" value="ECO:0007669"/>
    <property type="project" value="UniProtKB-UniRule"/>
</dbReference>
<dbReference type="CDD" id="cd01171">
    <property type="entry name" value="YXKO-related"/>
    <property type="match status" value="1"/>
</dbReference>
<feature type="binding site" evidence="18">
    <location>
        <position position="162"/>
    </location>
    <ligand>
        <name>(6S)-NADPHX</name>
        <dbReference type="ChEBI" id="CHEBI:64076"/>
    </ligand>
</feature>
<comment type="catalytic activity">
    <reaction evidence="2 18 19">
        <text>(6R)-NADPHX = (6S)-NADPHX</text>
        <dbReference type="Rhea" id="RHEA:32227"/>
        <dbReference type="ChEBI" id="CHEBI:64076"/>
        <dbReference type="ChEBI" id="CHEBI:64077"/>
        <dbReference type="EC" id="5.1.99.6"/>
    </reaction>
</comment>
<organism evidence="22 23">
    <name type="scientific">Geobacter metallireducens (strain ATCC 53774 / DSM 7210 / GS-15)</name>
    <dbReference type="NCBI Taxonomy" id="269799"/>
    <lineage>
        <taxon>Bacteria</taxon>
        <taxon>Pseudomonadati</taxon>
        <taxon>Thermodesulfobacteriota</taxon>
        <taxon>Desulfuromonadia</taxon>
        <taxon>Geobacterales</taxon>
        <taxon>Geobacteraceae</taxon>
        <taxon>Geobacter</taxon>
    </lineage>
</organism>
<evidence type="ECO:0000256" key="13">
    <source>
        <dbReference type="ARBA" id="ARBA00023268"/>
    </source>
</evidence>
<dbReference type="GO" id="GO:0052855">
    <property type="term" value="F:ADP-dependent NAD(P)H-hydrate dehydratase activity"/>
    <property type="evidence" value="ECO:0007669"/>
    <property type="project" value="UniProtKB-UniRule"/>
</dbReference>
<dbReference type="HAMAP" id="MF_01966">
    <property type="entry name" value="NADHX_epimerase"/>
    <property type="match status" value="1"/>
</dbReference>
<evidence type="ECO:0000313" key="22">
    <source>
        <dbReference type="EMBL" id="ABB32112.1"/>
    </source>
</evidence>
<feature type="domain" description="YjeF N-terminal" evidence="21">
    <location>
        <begin position="9"/>
        <end position="219"/>
    </location>
</feature>
<evidence type="ECO:0000256" key="8">
    <source>
        <dbReference type="ARBA" id="ARBA00022857"/>
    </source>
</evidence>
<keyword evidence="5 18" id="KW-0479">Metal-binding</keyword>
<dbReference type="SUPFAM" id="SSF64153">
    <property type="entry name" value="YjeF N-terminal domain-like"/>
    <property type="match status" value="1"/>
</dbReference>
<feature type="binding site" evidence="17">
    <location>
        <begin position="423"/>
        <end position="427"/>
    </location>
    <ligand>
        <name>AMP</name>
        <dbReference type="ChEBI" id="CHEBI:456215"/>
    </ligand>
</feature>
<gene>
    <name evidence="22" type="primary">yjeF</name>
    <name evidence="17" type="synonym">nnrD</name>
    <name evidence="18" type="synonym">nnrE</name>
    <name evidence="22" type="ordered locus">Gmet_1883</name>
</gene>
<evidence type="ECO:0000256" key="6">
    <source>
        <dbReference type="ARBA" id="ARBA00022741"/>
    </source>
</evidence>
<dbReference type="RefSeq" id="WP_004511961.1">
    <property type="nucleotide sequence ID" value="NC_007517.1"/>
</dbReference>
<evidence type="ECO:0000313" key="23">
    <source>
        <dbReference type="Proteomes" id="UP000007073"/>
    </source>
</evidence>
<accession>Q39UG2</accession>
<comment type="function">
    <text evidence="17">Catalyzes the dehydration of the S-form of NAD(P)HX at the expense of ADP, which is converted to AMP. Together with NAD(P)HX epimerase, which catalyzes the epimerization of the S- and R-forms, the enzyme allows the repair of both epimers of NAD(P)HX, a damaged form of NAD(P)H that is a result of enzymatic or heat-dependent hydration.</text>
</comment>
<reference evidence="22 23" key="2">
    <citation type="journal article" date="2009" name="BMC Microbiol.">
        <title>The genome sequence of Geobacter metallireducens: features of metabolism, physiology and regulation common and dissimilar to Geobacter sulfurreducens.</title>
        <authorList>
            <person name="Aklujkar M."/>
            <person name="Krushkal J."/>
            <person name="DiBartolo G."/>
            <person name="Lapidus A."/>
            <person name="Land M.L."/>
            <person name="Lovley D.R."/>
        </authorList>
    </citation>
    <scope>NUCLEOTIDE SEQUENCE [LARGE SCALE GENOMIC DNA]</scope>
    <source>
        <strain evidence="23">ATCC 53774 / DSM 7210 / GS-15</strain>
    </source>
</reference>
<dbReference type="SUPFAM" id="SSF53613">
    <property type="entry name" value="Ribokinase-like"/>
    <property type="match status" value="1"/>
</dbReference>
<evidence type="ECO:0000256" key="9">
    <source>
        <dbReference type="ARBA" id="ARBA00022958"/>
    </source>
</evidence>
<feature type="binding site" evidence="18">
    <location>
        <position position="129"/>
    </location>
    <ligand>
        <name>K(+)</name>
        <dbReference type="ChEBI" id="CHEBI:29103"/>
    </ligand>
</feature>